<evidence type="ECO:0000313" key="3">
    <source>
        <dbReference type="Proteomes" id="UP001470230"/>
    </source>
</evidence>
<reference evidence="2 3" key="1">
    <citation type="submission" date="2024-04" db="EMBL/GenBank/DDBJ databases">
        <title>Tritrichomonas musculus Genome.</title>
        <authorList>
            <person name="Alves-Ferreira E."/>
            <person name="Grigg M."/>
            <person name="Lorenzi H."/>
            <person name="Galac M."/>
        </authorList>
    </citation>
    <scope>NUCLEOTIDE SEQUENCE [LARGE SCALE GENOMIC DNA]</scope>
    <source>
        <strain evidence="2 3">EAF2021</strain>
    </source>
</reference>
<gene>
    <name evidence="2" type="ORF">M9Y10_000924</name>
</gene>
<sequence length="102" mass="11620">MDSKSNVVTKERMKSLQQKQTYDKYGPTNNNGMQREVTNGILISKHGAKSDRFVILSQPVNNQAQKDDFSDDQILSQTTLKKVKFATNSPEKNEEPENNDEE</sequence>
<comment type="caution">
    <text evidence="2">The sequence shown here is derived from an EMBL/GenBank/DDBJ whole genome shotgun (WGS) entry which is preliminary data.</text>
</comment>
<organism evidence="2 3">
    <name type="scientific">Tritrichomonas musculus</name>
    <dbReference type="NCBI Taxonomy" id="1915356"/>
    <lineage>
        <taxon>Eukaryota</taxon>
        <taxon>Metamonada</taxon>
        <taxon>Parabasalia</taxon>
        <taxon>Tritrichomonadida</taxon>
        <taxon>Tritrichomonadidae</taxon>
        <taxon>Tritrichomonas</taxon>
    </lineage>
</organism>
<feature type="compositionally biased region" description="Basic and acidic residues" evidence="1">
    <location>
        <begin position="1"/>
        <end position="14"/>
    </location>
</feature>
<dbReference type="EMBL" id="JAPFFF010000001">
    <property type="protein sequence ID" value="KAK8898632.1"/>
    <property type="molecule type" value="Genomic_DNA"/>
</dbReference>
<protein>
    <submittedName>
        <fullName evidence="2">Uncharacterized protein</fullName>
    </submittedName>
</protein>
<feature type="region of interest" description="Disordered" evidence="1">
    <location>
        <begin position="1"/>
        <end position="33"/>
    </location>
</feature>
<name>A0ABR2L5W8_9EUKA</name>
<accession>A0ABR2L5W8</accession>
<dbReference type="Proteomes" id="UP001470230">
    <property type="component" value="Unassembled WGS sequence"/>
</dbReference>
<keyword evidence="3" id="KW-1185">Reference proteome</keyword>
<evidence type="ECO:0000313" key="2">
    <source>
        <dbReference type="EMBL" id="KAK8898632.1"/>
    </source>
</evidence>
<feature type="region of interest" description="Disordered" evidence="1">
    <location>
        <begin position="81"/>
        <end position="102"/>
    </location>
</feature>
<proteinExistence type="predicted"/>
<evidence type="ECO:0000256" key="1">
    <source>
        <dbReference type="SAM" id="MobiDB-lite"/>
    </source>
</evidence>